<gene>
    <name evidence="2" type="ORF">LCGC14_0484830</name>
</gene>
<dbReference type="EMBL" id="LAZR01000534">
    <property type="protein sequence ID" value="KKN65095.1"/>
    <property type="molecule type" value="Genomic_DNA"/>
</dbReference>
<reference evidence="2" key="1">
    <citation type="journal article" date="2015" name="Nature">
        <title>Complex archaea that bridge the gap between prokaryotes and eukaryotes.</title>
        <authorList>
            <person name="Spang A."/>
            <person name="Saw J.H."/>
            <person name="Jorgensen S.L."/>
            <person name="Zaremba-Niedzwiedzka K."/>
            <person name="Martijn J."/>
            <person name="Lind A.E."/>
            <person name="van Eijk R."/>
            <person name="Schleper C."/>
            <person name="Guy L."/>
            <person name="Ettema T.J."/>
        </authorList>
    </citation>
    <scope>NUCLEOTIDE SEQUENCE</scope>
</reference>
<evidence type="ECO:0000259" key="1">
    <source>
        <dbReference type="Pfam" id="PF20720"/>
    </source>
</evidence>
<feature type="domain" description="Novel STAND NTPase 3" evidence="1">
    <location>
        <begin position="29"/>
        <end position="65"/>
    </location>
</feature>
<dbReference type="PROSITE" id="PS00675">
    <property type="entry name" value="SIGMA54_INTERACT_1"/>
    <property type="match status" value="1"/>
</dbReference>
<organism evidence="2">
    <name type="scientific">marine sediment metagenome</name>
    <dbReference type="NCBI Taxonomy" id="412755"/>
    <lineage>
        <taxon>unclassified sequences</taxon>
        <taxon>metagenomes</taxon>
        <taxon>ecological metagenomes</taxon>
    </lineage>
</organism>
<dbReference type="Pfam" id="PF20720">
    <property type="entry name" value="nSTAND3"/>
    <property type="match status" value="1"/>
</dbReference>
<evidence type="ECO:0000313" key="2">
    <source>
        <dbReference type="EMBL" id="KKN65095.1"/>
    </source>
</evidence>
<dbReference type="SUPFAM" id="SSF52540">
    <property type="entry name" value="P-loop containing nucleoside triphosphate hydrolases"/>
    <property type="match status" value="1"/>
</dbReference>
<comment type="caution">
    <text evidence="2">The sequence shown here is derived from an EMBL/GenBank/DDBJ whole genome shotgun (WGS) entry which is preliminary data.</text>
</comment>
<dbReference type="InterPro" id="IPR025662">
    <property type="entry name" value="Sigma_54_int_dom_ATP-bd_1"/>
</dbReference>
<accession>A0A0F9S861</accession>
<dbReference type="InterPro" id="IPR049050">
    <property type="entry name" value="nSTAND3"/>
</dbReference>
<name>A0A0F9S861_9ZZZZ</name>
<dbReference type="Gene3D" id="3.40.50.300">
    <property type="entry name" value="P-loop containing nucleotide triphosphate hydrolases"/>
    <property type="match status" value="1"/>
</dbReference>
<dbReference type="AlphaFoldDB" id="A0A0F9S861"/>
<dbReference type="InterPro" id="IPR027417">
    <property type="entry name" value="P-loop_NTPase"/>
</dbReference>
<protein>
    <recommendedName>
        <fullName evidence="1">Novel STAND NTPase 3 domain-containing protein</fullName>
    </recommendedName>
</protein>
<proteinExistence type="predicted"/>
<sequence length="297" mass="34191">MTKEETGMPFFLCDWAVKDMQYLSTRILNKKIRRDAVIIISGDEGTGKTTIASQLCYYLVSLVGKKLTLDNFYFTPNQIYNAVMKGNKPPGTPFIYDEGVTGLLAKQAMSKMHIKLQIMFSTCRSKRYPIFVCIPRFRELPDWLAIDRSLALFTAFNKQVGNDPDHPGFYVGYAKQDKKWLWLHEKSKRFDLSMKVRHTSTATFPAWFPFDNEEYERHKRNSLAEADSLTPEANKSSKYKERYLQAGVLLTDRFGMSKTELASELEMERSSLSSQLTNYVRSKKKGGPEVDVVESEF</sequence>